<evidence type="ECO:0000256" key="7">
    <source>
        <dbReference type="ARBA" id="ARBA00047851"/>
    </source>
</evidence>
<feature type="binding site" evidence="9">
    <location>
        <begin position="138"/>
        <end position="140"/>
    </location>
    <ligand>
        <name>2-[(2R,5Z)-2-carboxy-4-methylthiazol-5(2H)-ylidene]ethyl phosphate</name>
        <dbReference type="ChEBI" id="CHEBI:62899"/>
    </ligand>
</feature>
<protein>
    <recommendedName>
        <fullName evidence="9">Thiamine-phosphate synthase</fullName>
        <shortName evidence="9">TP synthase</shortName>
        <shortName evidence="9">TPS</shortName>
        <ecNumber evidence="9">2.5.1.3</ecNumber>
    </recommendedName>
    <alternativeName>
        <fullName evidence="9">Thiamine-phosphate pyrophosphorylase</fullName>
        <shortName evidence="9">TMP pyrophosphorylase</shortName>
        <shortName evidence="9">TMP-PPase</shortName>
    </alternativeName>
</protein>
<feature type="binding site" evidence="9">
    <location>
        <position position="141"/>
    </location>
    <ligand>
        <name>4-amino-2-methyl-5-(diphosphooxymethyl)pyrimidine</name>
        <dbReference type="ChEBI" id="CHEBI:57841"/>
    </ligand>
</feature>
<dbReference type="EC" id="2.5.1.3" evidence="9"/>
<dbReference type="Proteomes" id="UP001596084">
    <property type="component" value="Unassembled WGS sequence"/>
</dbReference>
<feature type="domain" description="Thiamine phosphate synthase/TenI" evidence="12">
    <location>
        <begin position="11"/>
        <end position="192"/>
    </location>
</feature>
<feature type="binding site" evidence="9">
    <location>
        <position position="74"/>
    </location>
    <ligand>
        <name>Mg(2+)</name>
        <dbReference type="ChEBI" id="CHEBI:18420"/>
    </ligand>
</feature>
<comment type="cofactor">
    <cofactor evidence="9">
        <name>Mg(2+)</name>
        <dbReference type="ChEBI" id="CHEBI:18420"/>
    </cofactor>
    <text evidence="9">Binds 1 Mg(2+) ion per subunit.</text>
</comment>
<evidence type="ECO:0000256" key="8">
    <source>
        <dbReference type="ARBA" id="ARBA00047883"/>
    </source>
</evidence>
<dbReference type="CDD" id="cd00564">
    <property type="entry name" value="TMP_TenI"/>
    <property type="match status" value="1"/>
</dbReference>
<dbReference type="Pfam" id="PF02581">
    <property type="entry name" value="TMP-TENI"/>
    <property type="match status" value="1"/>
</dbReference>
<comment type="function">
    <text evidence="9">Condenses 4-methyl-5-(beta-hydroxyethyl)thiazole monophosphate (THZ-P) and 2-methyl-4-amino-5-hydroxymethyl pyrimidine pyrophosphate (HMP-PP) to form thiamine monophosphate (TMP).</text>
</comment>
<feature type="binding site" evidence="9">
    <location>
        <position position="169"/>
    </location>
    <ligand>
        <name>2-[(2R,5Z)-2-carboxy-4-methylthiazol-5(2H)-ylidene]ethyl phosphate</name>
        <dbReference type="ChEBI" id="CHEBI:62899"/>
    </ligand>
</feature>
<evidence type="ECO:0000256" key="2">
    <source>
        <dbReference type="ARBA" id="ARBA00022679"/>
    </source>
</evidence>
<dbReference type="InterPro" id="IPR022998">
    <property type="entry name" value="ThiamineP_synth_TenI"/>
</dbReference>
<gene>
    <name evidence="9 13" type="primary">thiE</name>
    <name evidence="13" type="ORF">ACFPP7_19645</name>
</gene>
<dbReference type="RefSeq" id="WP_068835013.1">
    <property type="nucleotide sequence ID" value="NZ_JBHSMX010000062.1"/>
</dbReference>
<feature type="binding site" evidence="9">
    <location>
        <position position="93"/>
    </location>
    <ligand>
        <name>Mg(2+)</name>
        <dbReference type="ChEBI" id="CHEBI:18420"/>
    </ligand>
</feature>
<comment type="pathway">
    <text evidence="1 9 11">Cofactor biosynthesis; thiamine diphosphate biosynthesis; thiamine phosphate from 4-amino-2-methyl-5-diphosphomethylpyrimidine and 4-methyl-5-(2-phosphoethyl)-thiazole: step 1/1.</text>
</comment>
<dbReference type="PANTHER" id="PTHR20857">
    <property type="entry name" value="THIAMINE-PHOSPHATE PYROPHOSPHORYLASE"/>
    <property type="match status" value="1"/>
</dbReference>
<dbReference type="InterPro" id="IPR013785">
    <property type="entry name" value="Aldolase_TIM"/>
</dbReference>
<dbReference type="PANTHER" id="PTHR20857:SF15">
    <property type="entry name" value="THIAMINE-PHOSPHATE SYNTHASE"/>
    <property type="match status" value="1"/>
</dbReference>
<evidence type="ECO:0000256" key="4">
    <source>
        <dbReference type="ARBA" id="ARBA00022842"/>
    </source>
</evidence>
<proteinExistence type="inferred from homology"/>
<name>A0ABW0QE87_9BURK</name>
<feature type="binding site" evidence="9">
    <location>
        <begin position="189"/>
        <end position="190"/>
    </location>
    <ligand>
        <name>2-[(2R,5Z)-2-carboxy-4-methylthiazol-5(2H)-ylidene]ethyl phosphate</name>
        <dbReference type="ChEBI" id="CHEBI:62899"/>
    </ligand>
</feature>
<evidence type="ECO:0000256" key="1">
    <source>
        <dbReference type="ARBA" id="ARBA00005165"/>
    </source>
</evidence>
<accession>A0ABW0QE87</accession>
<feature type="binding site" evidence="9">
    <location>
        <begin position="41"/>
        <end position="45"/>
    </location>
    <ligand>
        <name>4-amino-2-methyl-5-(diphosphooxymethyl)pyrimidine</name>
        <dbReference type="ChEBI" id="CHEBI:57841"/>
    </ligand>
</feature>
<evidence type="ECO:0000313" key="13">
    <source>
        <dbReference type="EMBL" id="MFC5523108.1"/>
    </source>
</evidence>
<comment type="catalytic activity">
    <reaction evidence="8 9 10">
        <text>2-[(2R,5Z)-2-carboxy-4-methylthiazol-5(2H)-ylidene]ethyl phosphate + 4-amino-2-methyl-5-(diphosphooxymethyl)pyrimidine + 2 H(+) = thiamine phosphate + CO2 + diphosphate</text>
        <dbReference type="Rhea" id="RHEA:47844"/>
        <dbReference type="ChEBI" id="CHEBI:15378"/>
        <dbReference type="ChEBI" id="CHEBI:16526"/>
        <dbReference type="ChEBI" id="CHEBI:33019"/>
        <dbReference type="ChEBI" id="CHEBI:37575"/>
        <dbReference type="ChEBI" id="CHEBI:57841"/>
        <dbReference type="ChEBI" id="CHEBI:62899"/>
        <dbReference type="EC" id="2.5.1.3"/>
    </reaction>
</comment>
<organism evidence="13 14">
    <name type="scientific">Polaromonas jejuensis</name>
    <dbReference type="NCBI Taxonomy" id="457502"/>
    <lineage>
        <taxon>Bacteria</taxon>
        <taxon>Pseudomonadati</taxon>
        <taxon>Pseudomonadota</taxon>
        <taxon>Betaproteobacteria</taxon>
        <taxon>Burkholderiales</taxon>
        <taxon>Comamonadaceae</taxon>
        <taxon>Polaromonas</taxon>
    </lineage>
</organism>
<dbReference type="GO" id="GO:0004789">
    <property type="term" value="F:thiamine-phosphate diphosphorylase activity"/>
    <property type="evidence" value="ECO:0007669"/>
    <property type="project" value="UniProtKB-EC"/>
</dbReference>
<feature type="binding site" evidence="9">
    <location>
        <position position="73"/>
    </location>
    <ligand>
        <name>4-amino-2-methyl-5-(diphosphooxymethyl)pyrimidine</name>
        <dbReference type="ChEBI" id="CHEBI:57841"/>
    </ligand>
</feature>
<keyword evidence="5 9" id="KW-0784">Thiamine biosynthesis</keyword>
<keyword evidence="2 9" id="KW-0808">Transferase</keyword>
<evidence type="ECO:0000256" key="10">
    <source>
        <dbReference type="RuleBase" id="RU003826"/>
    </source>
</evidence>
<evidence type="ECO:0000256" key="6">
    <source>
        <dbReference type="ARBA" id="ARBA00047334"/>
    </source>
</evidence>
<reference evidence="14" key="1">
    <citation type="journal article" date="2019" name="Int. J. Syst. Evol. Microbiol.">
        <title>The Global Catalogue of Microorganisms (GCM) 10K type strain sequencing project: providing services to taxonomists for standard genome sequencing and annotation.</title>
        <authorList>
            <consortium name="The Broad Institute Genomics Platform"/>
            <consortium name="The Broad Institute Genome Sequencing Center for Infectious Disease"/>
            <person name="Wu L."/>
            <person name="Ma J."/>
        </authorList>
    </citation>
    <scope>NUCLEOTIDE SEQUENCE [LARGE SCALE GENOMIC DNA]</scope>
    <source>
        <strain evidence="14">CGMCC 4.7277</strain>
    </source>
</reference>
<dbReference type="EMBL" id="JBHSMX010000062">
    <property type="protein sequence ID" value="MFC5523108.1"/>
    <property type="molecule type" value="Genomic_DNA"/>
</dbReference>
<evidence type="ECO:0000256" key="9">
    <source>
        <dbReference type="HAMAP-Rule" id="MF_00097"/>
    </source>
</evidence>
<dbReference type="HAMAP" id="MF_00097">
    <property type="entry name" value="TMP_synthase"/>
    <property type="match status" value="1"/>
</dbReference>
<keyword evidence="4 9" id="KW-0460">Magnesium</keyword>
<comment type="similarity">
    <text evidence="9 10">Belongs to the thiamine-phosphate synthase family.</text>
</comment>
<dbReference type="Gene3D" id="3.20.20.70">
    <property type="entry name" value="Aldolase class I"/>
    <property type="match status" value="1"/>
</dbReference>
<keyword evidence="14" id="KW-1185">Reference proteome</keyword>
<feature type="binding site" evidence="9">
    <location>
        <position position="112"/>
    </location>
    <ligand>
        <name>4-amino-2-methyl-5-(diphosphooxymethyl)pyrimidine</name>
        <dbReference type="ChEBI" id="CHEBI:57841"/>
    </ligand>
</feature>
<dbReference type="NCBIfam" id="TIGR00693">
    <property type="entry name" value="thiE"/>
    <property type="match status" value="1"/>
</dbReference>
<dbReference type="SUPFAM" id="SSF51391">
    <property type="entry name" value="Thiamin phosphate synthase"/>
    <property type="match status" value="1"/>
</dbReference>
<comment type="catalytic activity">
    <reaction evidence="7 9 10">
        <text>2-(2-carboxy-4-methylthiazol-5-yl)ethyl phosphate + 4-amino-2-methyl-5-(diphosphooxymethyl)pyrimidine + 2 H(+) = thiamine phosphate + CO2 + diphosphate</text>
        <dbReference type="Rhea" id="RHEA:47848"/>
        <dbReference type="ChEBI" id="CHEBI:15378"/>
        <dbReference type="ChEBI" id="CHEBI:16526"/>
        <dbReference type="ChEBI" id="CHEBI:33019"/>
        <dbReference type="ChEBI" id="CHEBI:37575"/>
        <dbReference type="ChEBI" id="CHEBI:57841"/>
        <dbReference type="ChEBI" id="CHEBI:62890"/>
        <dbReference type="EC" id="2.5.1.3"/>
    </reaction>
</comment>
<comment type="catalytic activity">
    <reaction evidence="6 9 10">
        <text>4-methyl-5-(2-phosphooxyethyl)-thiazole + 4-amino-2-methyl-5-(diphosphooxymethyl)pyrimidine + H(+) = thiamine phosphate + diphosphate</text>
        <dbReference type="Rhea" id="RHEA:22328"/>
        <dbReference type="ChEBI" id="CHEBI:15378"/>
        <dbReference type="ChEBI" id="CHEBI:33019"/>
        <dbReference type="ChEBI" id="CHEBI:37575"/>
        <dbReference type="ChEBI" id="CHEBI:57841"/>
        <dbReference type="ChEBI" id="CHEBI:58296"/>
        <dbReference type="EC" id="2.5.1.3"/>
    </reaction>
</comment>
<keyword evidence="3 9" id="KW-0479">Metal-binding</keyword>
<comment type="caution">
    <text evidence="13">The sequence shown here is derived from an EMBL/GenBank/DDBJ whole genome shotgun (WGS) entry which is preliminary data.</text>
</comment>
<evidence type="ECO:0000256" key="5">
    <source>
        <dbReference type="ARBA" id="ARBA00022977"/>
    </source>
</evidence>
<evidence type="ECO:0000256" key="3">
    <source>
        <dbReference type="ARBA" id="ARBA00022723"/>
    </source>
</evidence>
<evidence type="ECO:0000259" key="12">
    <source>
        <dbReference type="Pfam" id="PF02581"/>
    </source>
</evidence>
<dbReference type="InterPro" id="IPR036206">
    <property type="entry name" value="ThiamineP_synth_sf"/>
</dbReference>
<evidence type="ECO:0000313" key="14">
    <source>
        <dbReference type="Proteomes" id="UP001596084"/>
    </source>
</evidence>
<dbReference type="InterPro" id="IPR034291">
    <property type="entry name" value="TMP_synthase"/>
</dbReference>
<evidence type="ECO:0000256" key="11">
    <source>
        <dbReference type="RuleBase" id="RU004253"/>
    </source>
</evidence>
<sequence length="223" mass="23533">MARLNPDVLRLYLVTDRSLMRGRPLAEVVAAAVQGGVSCVQLREKNLGTREFLAQALMLKKLLAPHRVPLVINDRIDIALACGAEGVHLGQGDLPVDAARKLLPPEVFIGWSVESMDDVAQSAALPLDYLGVSPVFATPTKLDTKTVWGLEGLAVVRTATRLPLVAIGGIHAGNAREVLRSGADSLAVVSALCAAGDPHAAAAGLRALCDDELKARESRRVNG</sequence>